<evidence type="ECO:0000256" key="5">
    <source>
        <dbReference type="ARBA" id="ARBA00019465"/>
    </source>
</evidence>
<evidence type="ECO:0000256" key="6">
    <source>
        <dbReference type="ARBA" id="ARBA00022490"/>
    </source>
</evidence>
<comment type="subcellular location">
    <subcellularLocation>
        <location evidence="1">Cytoplasm</location>
    </subcellularLocation>
</comment>
<dbReference type="UniPathway" id="UPA00028">
    <property type="reaction ID" value="UER00004"/>
</dbReference>
<evidence type="ECO:0000256" key="3">
    <source>
        <dbReference type="ARBA" id="ARBA00007870"/>
    </source>
</evidence>
<comment type="pathway">
    <text evidence="2 12">Cofactor biosynthesis; (R)-pantothenate biosynthesis; (R)-pantoate from 3-methyl-2-oxobutanoate: step 2/2.</text>
</comment>
<keyword evidence="8 12" id="KW-0521">NADP</keyword>
<evidence type="ECO:0000256" key="11">
    <source>
        <dbReference type="ARBA" id="ARBA00048793"/>
    </source>
</evidence>
<dbReference type="InterPro" id="IPR050838">
    <property type="entry name" value="Ketopantoate_reductase"/>
</dbReference>
<dbReference type="PANTHER" id="PTHR43765">
    <property type="entry name" value="2-DEHYDROPANTOATE 2-REDUCTASE-RELATED"/>
    <property type="match status" value="1"/>
</dbReference>
<dbReference type="eggNOG" id="COG1893">
    <property type="taxonomic scope" value="Bacteria"/>
</dbReference>
<dbReference type="NCBIfam" id="TIGR00745">
    <property type="entry name" value="apbA_panE"/>
    <property type="match status" value="1"/>
</dbReference>
<dbReference type="FunFam" id="1.10.1040.10:FF:000014">
    <property type="entry name" value="2-dehydropantoate 2-reductase"/>
    <property type="match status" value="1"/>
</dbReference>
<dbReference type="NCBIfam" id="NF005087">
    <property type="entry name" value="PRK06522.1-1"/>
    <property type="match status" value="1"/>
</dbReference>
<comment type="function">
    <text evidence="12">Catalyzes the NADPH-dependent reduction of ketopantoate into pantoic acid.</text>
</comment>
<protein>
    <recommendedName>
        <fullName evidence="5 12">2-dehydropantoate 2-reductase</fullName>
        <ecNumber evidence="4 12">1.1.1.169</ecNumber>
    </recommendedName>
    <alternativeName>
        <fullName evidence="10 12">Ketopantoate reductase</fullName>
    </alternativeName>
</protein>
<comment type="similarity">
    <text evidence="3 12">Belongs to the ketopantoate reductase family.</text>
</comment>
<dbReference type="OrthoDB" id="6530772at2"/>
<evidence type="ECO:0000259" key="13">
    <source>
        <dbReference type="Pfam" id="PF02558"/>
    </source>
</evidence>
<dbReference type="Proteomes" id="UP000030351">
    <property type="component" value="Unassembled WGS sequence"/>
</dbReference>
<dbReference type="GO" id="GO:0005737">
    <property type="term" value="C:cytoplasm"/>
    <property type="evidence" value="ECO:0007669"/>
    <property type="project" value="UniProtKB-SubCell"/>
</dbReference>
<dbReference type="Pfam" id="PF08546">
    <property type="entry name" value="ApbA_C"/>
    <property type="match status" value="1"/>
</dbReference>
<dbReference type="InterPro" id="IPR013328">
    <property type="entry name" value="6PGD_dom2"/>
</dbReference>
<dbReference type="EC" id="1.1.1.169" evidence="4 12"/>
<name>A0A0A4AAQ4_9GAMM</name>
<evidence type="ECO:0000256" key="1">
    <source>
        <dbReference type="ARBA" id="ARBA00004496"/>
    </source>
</evidence>
<comment type="catalytic activity">
    <reaction evidence="11 12">
        <text>(R)-pantoate + NADP(+) = 2-dehydropantoate + NADPH + H(+)</text>
        <dbReference type="Rhea" id="RHEA:16233"/>
        <dbReference type="ChEBI" id="CHEBI:11561"/>
        <dbReference type="ChEBI" id="CHEBI:15378"/>
        <dbReference type="ChEBI" id="CHEBI:15980"/>
        <dbReference type="ChEBI" id="CHEBI:57783"/>
        <dbReference type="ChEBI" id="CHEBI:58349"/>
        <dbReference type="EC" id="1.1.1.169"/>
    </reaction>
</comment>
<dbReference type="STRING" id="371042.NG99_06385"/>
<feature type="domain" description="Ketopantoate reductase N-terminal" evidence="13">
    <location>
        <begin position="3"/>
        <end position="142"/>
    </location>
</feature>
<dbReference type="InterPro" id="IPR013332">
    <property type="entry name" value="KPR_N"/>
</dbReference>
<evidence type="ECO:0000256" key="12">
    <source>
        <dbReference type="RuleBase" id="RU362068"/>
    </source>
</evidence>
<evidence type="ECO:0000256" key="7">
    <source>
        <dbReference type="ARBA" id="ARBA00022655"/>
    </source>
</evidence>
<dbReference type="InterPro" id="IPR008927">
    <property type="entry name" value="6-PGluconate_DH-like_C_sf"/>
</dbReference>
<dbReference type="InterPro" id="IPR036291">
    <property type="entry name" value="NAD(P)-bd_dom_sf"/>
</dbReference>
<accession>A0A0A4AAQ4</accession>
<evidence type="ECO:0000259" key="14">
    <source>
        <dbReference type="Pfam" id="PF08546"/>
    </source>
</evidence>
<keyword evidence="7 12" id="KW-0566">Pantothenate biosynthesis</keyword>
<evidence type="ECO:0000256" key="10">
    <source>
        <dbReference type="ARBA" id="ARBA00032024"/>
    </source>
</evidence>
<dbReference type="Pfam" id="PF02558">
    <property type="entry name" value="ApbA"/>
    <property type="match status" value="1"/>
</dbReference>
<dbReference type="GO" id="GO:0050661">
    <property type="term" value="F:NADP binding"/>
    <property type="evidence" value="ECO:0007669"/>
    <property type="project" value="TreeGrafter"/>
</dbReference>
<feature type="domain" description="Ketopantoate reductase C-terminal" evidence="14">
    <location>
        <begin position="168"/>
        <end position="289"/>
    </location>
</feature>
<dbReference type="GO" id="GO:0015940">
    <property type="term" value="P:pantothenate biosynthetic process"/>
    <property type="evidence" value="ECO:0007669"/>
    <property type="project" value="UniProtKB-UniPathway"/>
</dbReference>
<dbReference type="InterPro" id="IPR003710">
    <property type="entry name" value="ApbA"/>
</dbReference>
<keyword evidence="9 12" id="KW-0560">Oxidoreductase</keyword>
<sequence>MKITVLGCGALGQIWLAALNAQGHEVQGWLRVPQPYCSINVIDLNGTAINKTCIANDPKFLAESDLLLVTLKAWQVSEAVKNLQFILRDNCPILLLHNGMGTLDELKALPQPLLRGITTHAAKRDGTVIIHVAAGITHIGPTSPDAAALSEWAEILQQALPDVAWHNNVASAAWQKLAVNCVINPLTVQYDCPNGELLNHLPEVTALCNEVAQVMEREGQHTSREGLLDYVLDVIATTSANTSSMLQDIRAERRTEIDYITGYVIRRARAQGLATPENSRLYELIKRKEQDYERERIGTGLPGTWQ</sequence>
<dbReference type="Gene3D" id="1.10.1040.10">
    <property type="entry name" value="N-(1-d-carboxylethyl)-l-norvaline Dehydrogenase, domain 2"/>
    <property type="match status" value="1"/>
</dbReference>
<dbReference type="PANTHER" id="PTHR43765:SF2">
    <property type="entry name" value="2-DEHYDROPANTOATE 2-REDUCTASE"/>
    <property type="match status" value="1"/>
</dbReference>
<keyword evidence="16" id="KW-1185">Reference proteome</keyword>
<evidence type="ECO:0000256" key="2">
    <source>
        <dbReference type="ARBA" id="ARBA00004994"/>
    </source>
</evidence>
<reference evidence="15 16" key="1">
    <citation type="submission" date="2014-10" db="EMBL/GenBank/DDBJ databases">
        <title>Genome sequence of Erwinia typographi M043b.</title>
        <authorList>
            <person name="Chan K.-G."/>
            <person name="Tan W.-S."/>
        </authorList>
    </citation>
    <scope>NUCLEOTIDE SEQUENCE [LARGE SCALE GENOMIC DNA]</scope>
    <source>
        <strain evidence="15 16">M043b</strain>
    </source>
</reference>
<comment type="caution">
    <text evidence="15">The sequence shown here is derived from an EMBL/GenBank/DDBJ whole genome shotgun (WGS) entry which is preliminary data.</text>
</comment>
<dbReference type="GO" id="GO:0008677">
    <property type="term" value="F:2-dehydropantoate 2-reductase activity"/>
    <property type="evidence" value="ECO:0007669"/>
    <property type="project" value="UniProtKB-EC"/>
</dbReference>
<evidence type="ECO:0000256" key="9">
    <source>
        <dbReference type="ARBA" id="ARBA00023002"/>
    </source>
</evidence>
<keyword evidence="6" id="KW-0963">Cytoplasm</keyword>
<dbReference type="RefSeq" id="WP_034889726.1">
    <property type="nucleotide sequence ID" value="NZ_JRUQ01000023.1"/>
</dbReference>
<evidence type="ECO:0000256" key="4">
    <source>
        <dbReference type="ARBA" id="ARBA00013014"/>
    </source>
</evidence>
<dbReference type="AlphaFoldDB" id="A0A0A4AAQ4"/>
<dbReference type="EMBL" id="JRUQ01000023">
    <property type="protein sequence ID" value="KGT94893.1"/>
    <property type="molecule type" value="Genomic_DNA"/>
</dbReference>
<evidence type="ECO:0000313" key="15">
    <source>
        <dbReference type="EMBL" id="KGT94893.1"/>
    </source>
</evidence>
<dbReference type="InterPro" id="IPR013752">
    <property type="entry name" value="KPA_reductase"/>
</dbReference>
<proteinExistence type="inferred from homology"/>
<evidence type="ECO:0000313" key="16">
    <source>
        <dbReference type="Proteomes" id="UP000030351"/>
    </source>
</evidence>
<dbReference type="Gene3D" id="3.40.50.720">
    <property type="entry name" value="NAD(P)-binding Rossmann-like Domain"/>
    <property type="match status" value="1"/>
</dbReference>
<dbReference type="FunFam" id="3.40.50.720:FF:000162">
    <property type="entry name" value="2-dehydropantoate 2-reductase"/>
    <property type="match status" value="1"/>
</dbReference>
<organism evidence="15 16">
    <name type="scientific">Erwinia typographi</name>
    <dbReference type="NCBI Taxonomy" id="371042"/>
    <lineage>
        <taxon>Bacteria</taxon>
        <taxon>Pseudomonadati</taxon>
        <taxon>Pseudomonadota</taxon>
        <taxon>Gammaproteobacteria</taxon>
        <taxon>Enterobacterales</taxon>
        <taxon>Erwiniaceae</taxon>
        <taxon>Erwinia</taxon>
    </lineage>
</organism>
<dbReference type="SUPFAM" id="SSF51735">
    <property type="entry name" value="NAD(P)-binding Rossmann-fold domains"/>
    <property type="match status" value="1"/>
</dbReference>
<evidence type="ECO:0000256" key="8">
    <source>
        <dbReference type="ARBA" id="ARBA00022857"/>
    </source>
</evidence>
<gene>
    <name evidence="15" type="ORF">NG99_06385</name>
</gene>
<dbReference type="SUPFAM" id="SSF48179">
    <property type="entry name" value="6-phosphogluconate dehydrogenase C-terminal domain-like"/>
    <property type="match status" value="1"/>
</dbReference>